<dbReference type="PROSITE" id="PS51747">
    <property type="entry name" value="CYT_DCMP_DEAMINASES_2"/>
    <property type="match status" value="1"/>
</dbReference>
<sequence>MTPEELVDAAISVAEEGVLHREMPIGAVVEMGGEIIASAHTQDQAQQRHLVHADLLAMDAADRLLRRQPRPHPLRLAVNIEPCLMCLGAAMALRVDEIYYGLESPADGARIAATWPHHPDLPWYRPPRMVGGIRRLQAREQFRRYCQTAPPSGFRRWAQTLADLPDQQAPPGRC</sequence>
<dbReference type="PANTHER" id="PTHR11079:SF179">
    <property type="entry name" value="TRNA(ADENINE(34)) DEAMINASE, CHLOROPLASTIC"/>
    <property type="match status" value="1"/>
</dbReference>
<comment type="caution">
    <text evidence="2">The sequence shown here is derived from an EMBL/GenBank/DDBJ whole genome shotgun (WGS) entry which is preliminary data.</text>
</comment>
<dbReference type="GO" id="GO:0003824">
    <property type="term" value="F:catalytic activity"/>
    <property type="evidence" value="ECO:0007669"/>
    <property type="project" value="InterPro"/>
</dbReference>
<dbReference type="Proteomes" id="UP000619479">
    <property type="component" value="Unassembled WGS sequence"/>
</dbReference>
<gene>
    <name evidence="2" type="primary">tadA_2</name>
    <name evidence="2" type="ORF">Acy02nite_90480</name>
</gene>
<dbReference type="InterPro" id="IPR002125">
    <property type="entry name" value="CMP_dCMP_dom"/>
</dbReference>
<dbReference type="CDD" id="cd01285">
    <property type="entry name" value="nucleoside_deaminase"/>
    <property type="match status" value="1"/>
</dbReference>
<dbReference type="PANTHER" id="PTHR11079">
    <property type="entry name" value="CYTOSINE DEAMINASE FAMILY MEMBER"/>
    <property type="match status" value="1"/>
</dbReference>
<dbReference type="SUPFAM" id="SSF53927">
    <property type="entry name" value="Cytidine deaminase-like"/>
    <property type="match status" value="1"/>
</dbReference>
<keyword evidence="3" id="KW-1185">Reference proteome</keyword>
<accession>A0A919M9S6</accession>
<proteinExistence type="predicted"/>
<feature type="domain" description="CMP/dCMP-type deaminase" evidence="1">
    <location>
        <begin position="1"/>
        <end position="112"/>
    </location>
</feature>
<dbReference type="EMBL" id="BOMH01000102">
    <property type="protein sequence ID" value="GID71167.1"/>
    <property type="molecule type" value="Genomic_DNA"/>
</dbReference>
<protein>
    <submittedName>
        <fullName evidence="2">tRNA-specific adenosine deaminase</fullName>
    </submittedName>
</protein>
<dbReference type="InterPro" id="IPR016193">
    <property type="entry name" value="Cytidine_deaminase-like"/>
</dbReference>
<organism evidence="2 3">
    <name type="scientific">Actinoplanes cyaneus</name>
    <dbReference type="NCBI Taxonomy" id="52696"/>
    <lineage>
        <taxon>Bacteria</taxon>
        <taxon>Bacillati</taxon>
        <taxon>Actinomycetota</taxon>
        <taxon>Actinomycetes</taxon>
        <taxon>Micromonosporales</taxon>
        <taxon>Micromonosporaceae</taxon>
        <taxon>Actinoplanes</taxon>
    </lineage>
</organism>
<dbReference type="Gene3D" id="3.40.140.10">
    <property type="entry name" value="Cytidine Deaminase, domain 2"/>
    <property type="match status" value="1"/>
</dbReference>
<dbReference type="AlphaFoldDB" id="A0A919M9S6"/>
<evidence type="ECO:0000313" key="2">
    <source>
        <dbReference type="EMBL" id="GID71167.1"/>
    </source>
</evidence>
<name>A0A919M9S6_9ACTN</name>
<dbReference type="RefSeq" id="WP_203755982.1">
    <property type="nucleotide sequence ID" value="NZ_BAAAUC010000106.1"/>
</dbReference>
<dbReference type="Pfam" id="PF00383">
    <property type="entry name" value="dCMP_cyt_deam_1"/>
    <property type="match status" value="1"/>
</dbReference>
<reference evidence="2" key="1">
    <citation type="submission" date="2021-01" db="EMBL/GenBank/DDBJ databases">
        <title>Whole genome shotgun sequence of Actinoplanes cyaneus NBRC 14990.</title>
        <authorList>
            <person name="Komaki H."/>
            <person name="Tamura T."/>
        </authorList>
    </citation>
    <scope>NUCLEOTIDE SEQUENCE</scope>
    <source>
        <strain evidence="2">NBRC 14990</strain>
    </source>
</reference>
<evidence type="ECO:0000259" key="1">
    <source>
        <dbReference type="PROSITE" id="PS51747"/>
    </source>
</evidence>
<evidence type="ECO:0000313" key="3">
    <source>
        <dbReference type="Proteomes" id="UP000619479"/>
    </source>
</evidence>